<dbReference type="KEGG" id="aui:APT62_07940"/>
<evidence type="ECO:0000313" key="2">
    <source>
        <dbReference type="EMBL" id="AMB97850.1"/>
    </source>
</evidence>
<name>A0AAC9F3Y8_9LACT</name>
<gene>
    <name evidence="2" type="ORF">AWM74_06185</name>
</gene>
<protein>
    <submittedName>
        <fullName evidence="2">Uncharacterized protein</fullName>
    </submittedName>
</protein>
<dbReference type="Proteomes" id="UP000067698">
    <property type="component" value="Chromosome"/>
</dbReference>
<organism evidence="2 3">
    <name type="scientific">Aerococcus urinaeequi</name>
    <dbReference type="NCBI Taxonomy" id="51665"/>
    <lineage>
        <taxon>Bacteria</taxon>
        <taxon>Bacillati</taxon>
        <taxon>Bacillota</taxon>
        <taxon>Bacilli</taxon>
        <taxon>Lactobacillales</taxon>
        <taxon>Aerococcaceae</taxon>
        <taxon>Aerococcus</taxon>
    </lineage>
</organism>
<keyword evidence="1" id="KW-0812">Transmembrane</keyword>
<dbReference type="AlphaFoldDB" id="A0AAC9F3Y8"/>
<dbReference type="EMBL" id="CP014162">
    <property type="protein sequence ID" value="AMB97850.1"/>
    <property type="molecule type" value="Genomic_DNA"/>
</dbReference>
<proteinExistence type="predicted"/>
<keyword evidence="1" id="KW-1133">Transmembrane helix</keyword>
<reference evidence="3" key="2">
    <citation type="submission" date="2016-01" db="EMBL/GenBank/DDBJ databases">
        <title>Six Aerococcus type strain genome sequencing and assembly using PacBio and Illumina Hiseq.</title>
        <authorList>
            <person name="Carkaci D."/>
            <person name="Dargis R."/>
            <person name="Nielsen X.C."/>
            <person name="Skovgaard O."/>
            <person name="Fuursted K."/>
            <person name="Christensen J.J."/>
        </authorList>
    </citation>
    <scope>NUCLEOTIDE SEQUENCE [LARGE SCALE GENOMIC DNA]</scope>
    <source>
        <strain evidence="3">CCUG28094</strain>
    </source>
</reference>
<evidence type="ECO:0000256" key="1">
    <source>
        <dbReference type="SAM" id="Phobius"/>
    </source>
</evidence>
<keyword evidence="1" id="KW-0472">Membrane</keyword>
<feature type="transmembrane region" description="Helical" evidence="1">
    <location>
        <begin position="38"/>
        <end position="57"/>
    </location>
</feature>
<sequence>MNLLKKLSRITNRPIWNVVFRIIVTIILISAIVTQDNFWKTIAPILVITFLIIDTVYDIKVRKSKN</sequence>
<evidence type="ECO:0000313" key="3">
    <source>
        <dbReference type="Proteomes" id="UP000067698"/>
    </source>
</evidence>
<accession>A0AAC9F3Y8</accession>
<reference evidence="2 3" key="1">
    <citation type="journal article" date="2016" name="Genome Announc.">
        <title>Complete Genome Sequences of Aerococcus christensenii CCUG 28831T, Aerococcus sanguinicola CCUG 43001T, Aerococcus urinae CCUG 36881T, Aerococcus urinaeequi CCUG 28094T, Aerococcus urinaehominis CCUG 42038 BT, and Aerococcus viridans CCUG 4311T.</title>
        <authorList>
            <person name="Carkaci D."/>
            <person name="Dargis R."/>
            <person name="Nielsen X.C."/>
            <person name="Skovgaard O."/>
            <person name="Fuursted K."/>
            <person name="Christensen J.J."/>
        </authorList>
    </citation>
    <scope>NUCLEOTIDE SEQUENCE [LARGE SCALE GENOMIC DNA]</scope>
    <source>
        <strain evidence="2 3">CCUG28094</strain>
    </source>
</reference>
<feature type="transmembrane region" description="Helical" evidence="1">
    <location>
        <begin position="15"/>
        <end position="32"/>
    </location>
</feature>